<evidence type="ECO:0000256" key="3">
    <source>
        <dbReference type="ARBA" id="ARBA00022777"/>
    </source>
</evidence>
<feature type="domain" description="6-hydroxymethylpterin diphosphokinase MptE-like" evidence="6">
    <location>
        <begin position="37"/>
        <end position="188"/>
    </location>
</feature>
<dbReference type="PANTHER" id="PTHR39648">
    <property type="entry name" value="6-HYDROXYMETHYL-7,8-DIHYDROPTERIN PYROPHOSPHOKINASE"/>
    <property type="match status" value="1"/>
</dbReference>
<dbReference type="GO" id="GO:0004788">
    <property type="term" value="F:thiamine diphosphokinase activity"/>
    <property type="evidence" value="ECO:0007669"/>
    <property type="project" value="InterPro"/>
</dbReference>
<dbReference type="GO" id="GO:2001118">
    <property type="term" value="P:tetrahydromethanopterin biosynthetic process"/>
    <property type="evidence" value="ECO:0007669"/>
    <property type="project" value="UniProtKB-UniRule"/>
</dbReference>
<dbReference type="AlphaFoldDB" id="A0B6U1"/>
<keyword evidence="8" id="KW-1185">Reference proteome</keyword>
<dbReference type="EC" id="2.7.6.3" evidence="5"/>
<comment type="function">
    <text evidence="5">Catalyzes the transfer of diphosphate from ATP to 6-hydroxymethyl-7,8-dihydropterin (6-HMD), leading to 6-hydroxymethyl-7,8-dihydropterin diphosphate (6-HMDP).</text>
</comment>
<keyword evidence="3 5" id="KW-0418">Kinase</keyword>
<evidence type="ECO:0000256" key="4">
    <source>
        <dbReference type="ARBA" id="ARBA00022840"/>
    </source>
</evidence>
<comment type="similarity">
    <text evidence="5">Belongs to the archaeal 6-HMPDK family.</text>
</comment>
<dbReference type="EMBL" id="CP000477">
    <property type="protein sequence ID" value="ABK14415.1"/>
    <property type="molecule type" value="Genomic_DNA"/>
</dbReference>
<dbReference type="STRING" id="349307.Mthe_0624"/>
<evidence type="ECO:0000256" key="1">
    <source>
        <dbReference type="ARBA" id="ARBA00022679"/>
    </source>
</evidence>
<evidence type="ECO:0000256" key="5">
    <source>
        <dbReference type="HAMAP-Rule" id="MF_02131"/>
    </source>
</evidence>
<dbReference type="SUPFAM" id="SSF63999">
    <property type="entry name" value="Thiamin pyrophosphokinase, catalytic domain"/>
    <property type="match status" value="1"/>
</dbReference>
<dbReference type="GO" id="GO:0000287">
    <property type="term" value="F:magnesium ion binding"/>
    <property type="evidence" value="ECO:0007669"/>
    <property type="project" value="UniProtKB-UniRule"/>
</dbReference>
<dbReference type="HOGENOM" id="CLU_093043_0_0_2"/>
<accession>A0B6U1</accession>
<dbReference type="InterPro" id="IPR002826">
    <property type="entry name" value="MptE-like"/>
</dbReference>
<dbReference type="KEGG" id="mtp:Mthe_0624"/>
<sequence>MQMRFEEWDRIYKRILADFSFSRSRDEEAARVLSSLLDSIDQITLDELKDAVRGRDVVVCGNAPRLRDEIGGITPSDVVLAADGATSVLLEHDVIPDIIVTDLDGCMPDIIDANRRGSAVVVHAHGDNIDKLKEHVPHLRRVLGTTQASPLENVHNFGGFTDGDRAVFLALEFMPKSIRLIGFDFDDENVTPRKSKKLRWAKVLLEIALGPGCTDP</sequence>
<keyword evidence="1 5" id="KW-0808">Transferase</keyword>
<dbReference type="GO" id="GO:0016301">
    <property type="term" value="F:kinase activity"/>
    <property type="evidence" value="ECO:0007669"/>
    <property type="project" value="UniProtKB-KW"/>
</dbReference>
<dbReference type="Proteomes" id="UP000000674">
    <property type="component" value="Chromosome"/>
</dbReference>
<keyword evidence="5" id="KW-0460">Magnesium</keyword>
<dbReference type="GO" id="GO:0003848">
    <property type="term" value="F:2-amino-4-hydroxy-6-hydroxymethyldihydropteridine diphosphokinase activity"/>
    <property type="evidence" value="ECO:0007669"/>
    <property type="project" value="UniProtKB-UniRule"/>
</dbReference>
<comment type="pathway">
    <text evidence="5">Cofactor biosynthesis; 5,6,7,8-tetrahydromethanopterin biosynthesis.</text>
</comment>
<evidence type="ECO:0000313" key="8">
    <source>
        <dbReference type="Proteomes" id="UP000000674"/>
    </source>
</evidence>
<dbReference type="HAMAP" id="MF_02131">
    <property type="entry name" value="HMPDK_arch"/>
    <property type="match status" value="1"/>
</dbReference>
<dbReference type="Gene3D" id="3.40.50.10240">
    <property type="entry name" value="Thiamin pyrophosphokinase, catalytic domain"/>
    <property type="match status" value="1"/>
</dbReference>
<reference evidence="7 8" key="1">
    <citation type="submission" date="2006-10" db="EMBL/GenBank/DDBJ databases">
        <title>Complete sequence of Methanosaeta thermophila PT.</title>
        <authorList>
            <consortium name="US DOE Joint Genome Institute"/>
            <person name="Copeland A."/>
            <person name="Lucas S."/>
            <person name="Lapidus A."/>
            <person name="Barry K."/>
            <person name="Detter J.C."/>
            <person name="Glavina del Rio T."/>
            <person name="Hammon N."/>
            <person name="Israni S."/>
            <person name="Pitluck S."/>
            <person name="Chain P."/>
            <person name="Malfatti S."/>
            <person name="Shin M."/>
            <person name="Vergez L."/>
            <person name="Schmutz J."/>
            <person name="Larimer F."/>
            <person name="Land M."/>
            <person name="Hauser L."/>
            <person name="Kyrpides N."/>
            <person name="Kim E."/>
            <person name="Smith K.S."/>
            <person name="Ingram-Smith C."/>
            <person name="Richardson P."/>
        </authorList>
    </citation>
    <scope>NUCLEOTIDE SEQUENCE [LARGE SCALE GENOMIC DNA]</scope>
    <source>
        <strain evidence="8">DSM 6194 / JCM 14653 / NBRC 101360 / PT</strain>
    </source>
</reference>
<dbReference type="InterPro" id="IPR027510">
    <property type="entry name" value="HMPDK_MptE"/>
</dbReference>
<gene>
    <name evidence="5" type="primary">mptE</name>
    <name evidence="7" type="ordered locus">Mthe_0624</name>
</gene>
<dbReference type="Pfam" id="PF01973">
    <property type="entry name" value="MptE-like"/>
    <property type="match status" value="1"/>
</dbReference>
<dbReference type="InterPro" id="IPR036759">
    <property type="entry name" value="TPK_catalytic_sf"/>
</dbReference>
<dbReference type="UniPathway" id="UPA00065"/>
<evidence type="ECO:0000259" key="6">
    <source>
        <dbReference type="Pfam" id="PF01973"/>
    </source>
</evidence>
<keyword evidence="4 5" id="KW-0067">ATP-binding</keyword>
<protein>
    <recommendedName>
        <fullName evidence="5">6-hydroxymethyl-7,8-dihydropterin pyrophosphokinase</fullName>
        <shortName evidence="5">HPPK</shortName>
        <ecNumber evidence="5">2.7.6.3</ecNumber>
    </recommendedName>
    <alternativeName>
        <fullName evidence="5">2-amino-4-hydroxy-6-hydroxymethyldihydropteridine pyrophosphokinase</fullName>
    </alternativeName>
    <alternativeName>
        <fullName evidence="5">6-hydroxymethyl-7,8-dihydropterin diphosphokinase</fullName>
        <shortName evidence="5">6-HMPDK</shortName>
    </alternativeName>
    <alternativeName>
        <fullName evidence="5">7,8-dihydro-6-hydroxymethylpterin diphosphokinase</fullName>
    </alternativeName>
    <alternativeName>
        <fullName evidence="5">7,8-dihydro-6-hydroxymethylpterin pyrophosphokinase</fullName>
        <shortName evidence="5">PPPK</shortName>
    </alternativeName>
</protein>
<proteinExistence type="inferred from homology"/>
<comment type="catalytic activity">
    <reaction evidence="5">
        <text>6-hydroxymethyl-7,8-dihydropterin + ATP = (7,8-dihydropterin-6-yl)methyl diphosphate + AMP + H(+)</text>
        <dbReference type="Rhea" id="RHEA:11412"/>
        <dbReference type="ChEBI" id="CHEBI:15378"/>
        <dbReference type="ChEBI" id="CHEBI:30616"/>
        <dbReference type="ChEBI" id="CHEBI:44841"/>
        <dbReference type="ChEBI" id="CHEBI:72950"/>
        <dbReference type="ChEBI" id="CHEBI:456215"/>
        <dbReference type="EC" id="2.7.6.3"/>
    </reaction>
</comment>
<evidence type="ECO:0000313" key="7">
    <source>
        <dbReference type="EMBL" id="ABK14415.1"/>
    </source>
</evidence>
<organism evidence="7 8">
    <name type="scientific">Methanothrix thermoacetophila (strain DSM 6194 / JCM 14653 / NBRC 101360 / PT)</name>
    <name type="common">Methanosaeta thermophila</name>
    <dbReference type="NCBI Taxonomy" id="349307"/>
    <lineage>
        <taxon>Archaea</taxon>
        <taxon>Methanobacteriati</taxon>
        <taxon>Methanobacteriota</taxon>
        <taxon>Stenosarchaea group</taxon>
        <taxon>Methanomicrobia</taxon>
        <taxon>Methanotrichales</taxon>
        <taxon>Methanotrichaceae</taxon>
        <taxon>Methanothrix</taxon>
    </lineage>
</organism>
<name>A0B6U1_METTP</name>
<keyword evidence="2 5" id="KW-0547">Nucleotide-binding</keyword>
<dbReference type="PANTHER" id="PTHR39648:SF1">
    <property type="entry name" value="6-HYDROXYMETHYL-7,8-DIHYDROPTERIN PYROPHOSPHOKINASE"/>
    <property type="match status" value="1"/>
</dbReference>
<dbReference type="GO" id="GO:0005524">
    <property type="term" value="F:ATP binding"/>
    <property type="evidence" value="ECO:0007669"/>
    <property type="project" value="UniProtKB-UniRule"/>
</dbReference>
<dbReference type="GO" id="GO:0009229">
    <property type="term" value="P:thiamine diphosphate biosynthetic process"/>
    <property type="evidence" value="ECO:0007669"/>
    <property type="project" value="InterPro"/>
</dbReference>
<comment type="cofactor">
    <cofactor evidence="5">
        <name>Mg(2+)</name>
        <dbReference type="ChEBI" id="CHEBI:18420"/>
    </cofactor>
</comment>
<evidence type="ECO:0000256" key="2">
    <source>
        <dbReference type="ARBA" id="ARBA00022741"/>
    </source>
</evidence>